<dbReference type="EMBL" id="CP086717">
    <property type="protein sequence ID" value="WOO81789.1"/>
    <property type="molecule type" value="Genomic_DNA"/>
</dbReference>
<evidence type="ECO:0000313" key="2">
    <source>
        <dbReference type="Proteomes" id="UP000827549"/>
    </source>
</evidence>
<keyword evidence="2" id="KW-1185">Reference proteome</keyword>
<dbReference type="Proteomes" id="UP000827549">
    <property type="component" value="Chromosome 4"/>
</dbReference>
<organism evidence="1 2">
    <name type="scientific">Vanrija pseudolonga</name>
    <dbReference type="NCBI Taxonomy" id="143232"/>
    <lineage>
        <taxon>Eukaryota</taxon>
        <taxon>Fungi</taxon>
        <taxon>Dikarya</taxon>
        <taxon>Basidiomycota</taxon>
        <taxon>Agaricomycotina</taxon>
        <taxon>Tremellomycetes</taxon>
        <taxon>Trichosporonales</taxon>
        <taxon>Trichosporonaceae</taxon>
        <taxon>Vanrija</taxon>
    </lineage>
</organism>
<accession>A0AAF0YDG6</accession>
<evidence type="ECO:0008006" key="3">
    <source>
        <dbReference type="Google" id="ProtNLM"/>
    </source>
</evidence>
<sequence length="264" mass="29739">MPTTINHTAYPLLIDTVIDLAPIGSLLALRRTSKAFCTRIDKRLFKHATLVQPEGHAWMYVVFPSVPATAPCHLYDLPFACQAIEVLDVDRTNFPLVPIAYHSINPLETLVNLKTVRRIGWDRRPSRLRHAGNLDTIVDYVDLDEATEEIVFHLVPGQERHIAHIHCTTDELPTIEVSMGLVGPATARLREFAIVIWSPADEPPPDSDMGDEPFLWELVHELVPFLMSGGVLKIVGLETVHPRRLYPEPKVLVPGVQHVEEWAR</sequence>
<proteinExistence type="predicted"/>
<dbReference type="AlphaFoldDB" id="A0AAF0YDG6"/>
<name>A0AAF0YDG6_9TREE</name>
<dbReference type="GeneID" id="87808539"/>
<dbReference type="RefSeq" id="XP_062627821.1">
    <property type="nucleotide sequence ID" value="XM_062771837.1"/>
</dbReference>
<protein>
    <recommendedName>
        <fullName evidence="3">F-box domain-containing protein</fullName>
    </recommendedName>
</protein>
<reference evidence="1" key="1">
    <citation type="submission" date="2023-10" db="EMBL/GenBank/DDBJ databases">
        <authorList>
            <person name="Noh H."/>
        </authorList>
    </citation>
    <scope>NUCLEOTIDE SEQUENCE</scope>
    <source>
        <strain evidence="1">DUCC4014</strain>
    </source>
</reference>
<gene>
    <name evidence="1" type="ORF">LOC62_04G005310</name>
</gene>
<evidence type="ECO:0000313" key="1">
    <source>
        <dbReference type="EMBL" id="WOO81789.1"/>
    </source>
</evidence>